<keyword evidence="2" id="KW-1185">Reference proteome</keyword>
<name>R4K0V5_CLOPA</name>
<dbReference type="STRING" id="86416.Clopa_0339"/>
<reference evidence="1 2" key="1">
    <citation type="submission" date="2012-01" db="EMBL/GenBank/DDBJ databases">
        <title>Complete sequence of chromosome of Clostridium pasteurianum BC1.</title>
        <authorList>
            <consortium name="US DOE Joint Genome Institute"/>
            <person name="Lucas S."/>
            <person name="Han J."/>
            <person name="Lapidus A."/>
            <person name="Cheng J.-F."/>
            <person name="Goodwin L."/>
            <person name="Pitluck S."/>
            <person name="Peters L."/>
            <person name="Mikhailova N."/>
            <person name="Teshima H."/>
            <person name="Detter J.C."/>
            <person name="Han C."/>
            <person name="Tapia R."/>
            <person name="Land M."/>
            <person name="Hauser L."/>
            <person name="Kyrpides N."/>
            <person name="Ivanova N."/>
            <person name="Pagani I."/>
            <person name="Dunn J."/>
            <person name="Taghavi S."/>
            <person name="Francis A."/>
            <person name="van der Lelie D."/>
            <person name="Woyke T."/>
        </authorList>
    </citation>
    <scope>NUCLEOTIDE SEQUENCE [LARGE SCALE GENOMIC DNA]</scope>
    <source>
        <strain evidence="1 2">BC1</strain>
    </source>
</reference>
<dbReference type="InterPro" id="IPR006944">
    <property type="entry name" value="Phage/GTA_portal"/>
</dbReference>
<sequence length="391" mass="44394">MKFLDWVKDFFGVDQSTVYLNQQALATQEVQLAIEDFAICMAINLVASAISKCEFKTYLKGNEVKGDEYYLWNVEPNVNQNSSQFLQELVSKLLYYNECLVLDINGQLIIADDFYQNEYALVPNYFTDVSRGTMTFNRSFNMNEVLYFKLSNTDIKQLLSNLIKGYNNLLNMAIGKYKRSGGRKGIVRLNKAPSGDKDFQQKIDDLFNNKFKSYFEAENSVLHLPNGFEYDEQNGEGSKKSISEITDISNITKEAFERVAQALKIPPALLRGDIADIGKVTDNFLTFCIDPIVSMIGEETTRKRYGKQAFSQGSYLKVDTTCIKHIDIFSIAEAFDKLIASGGYSIDELRIKCGEAPLNTWWSKKHWMTKNYSDIQDLKGGDTSGKTNMAD</sequence>
<dbReference type="Proteomes" id="UP000013523">
    <property type="component" value="Chromosome"/>
</dbReference>
<dbReference type="eggNOG" id="COG4695">
    <property type="taxonomic scope" value="Bacteria"/>
</dbReference>
<accession>R4K0V5</accession>
<protein>
    <submittedName>
        <fullName evidence="1">Phage portal protein, HK97 family</fullName>
    </submittedName>
</protein>
<dbReference type="EMBL" id="CP003261">
    <property type="protein sequence ID" value="AGK95401.1"/>
    <property type="molecule type" value="Genomic_DNA"/>
</dbReference>
<dbReference type="HOGENOM" id="CLU_058627_0_0_9"/>
<dbReference type="KEGG" id="cpas:Clopa_0339"/>
<organism evidence="1 2">
    <name type="scientific">Clostridium pasteurianum BC1</name>
    <dbReference type="NCBI Taxonomy" id="86416"/>
    <lineage>
        <taxon>Bacteria</taxon>
        <taxon>Bacillati</taxon>
        <taxon>Bacillota</taxon>
        <taxon>Clostridia</taxon>
        <taxon>Eubacteriales</taxon>
        <taxon>Clostridiaceae</taxon>
        <taxon>Clostridium</taxon>
    </lineage>
</organism>
<evidence type="ECO:0000313" key="1">
    <source>
        <dbReference type="EMBL" id="AGK95401.1"/>
    </source>
</evidence>
<dbReference type="RefSeq" id="WP_015613728.1">
    <property type="nucleotide sequence ID" value="NC_021182.1"/>
</dbReference>
<dbReference type="OrthoDB" id="395750at2"/>
<dbReference type="NCBIfam" id="TIGR01537">
    <property type="entry name" value="portal_HK97"/>
    <property type="match status" value="1"/>
</dbReference>
<gene>
    <name evidence="1" type="ORF">Clopa_0339</name>
</gene>
<dbReference type="AlphaFoldDB" id="R4K0V5"/>
<evidence type="ECO:0000313" key="2">
    <source>
        <dbReference type="Proteomes" id="UP000013523"/>
    </source>
</evidence>
<dbReference type="PATRIC" id="fig|86416.3.peg.317"/>
<proteinExistence type="predicted"/>
<dbReference type="Pfam" id="PF04860">
    <property type="entry name" value="Phage_portal"/>
    <property type="match status" value="1"/>
</dbReference>
<dbReference type="InterPro" id="IPR006427">
    <property type="entry name" value="Portal_HK97"/>
</dbReference>